<evidence type="ECO:0000313" key="7">
    <source>
        <dbReference type="EMBL" id="KON73378.1"/>
    </source>
</evidence>
<evidence type="ECO:0000256" key="3">
    <source>
        <dbReference type="ARBA" id="ARBA00022448"/>
    </source>
</evidence>
<dbReference type="GO" id="GO:1901678">
    <property type="term" value="P:iron coordination entity transport"/>
    <property type="evidence" value="ECO:0007669"/>
    <property type="project" value="UniProtKB-ARBA"/>
</dbReference>
<dbReference type="CDD" id="cd01146">
    <property type="entry name" value="FhuD"/>
    <property type="match status" value="1"/>
</dbReference>
<proteinExistence type="inferred from homology"/>
<evidence type="ECO:0000256" key="4">
    <source>
        <dbReference type="ARBA" id="ARBA00022729"/>
    </source>
</evidence>
<comment type="caution">
    <text evidence="7">The sequence shown here is derived from an EMBL/GenBank/DDBJ whole genome shotgun (WGS) entry which is preliminary data.</text>
</comment>
<dbReference type="PROSITE" id="PS51257">
    <property type="entry name" value="PROKAR_LIPOPROTEIN"/>
    <property type="match status" value="1"/>
</dbReference>
<dbReference type="PROSITE" id="PS50983">
    <property type="entry name" value="FE_B12_PBP"/>
    <property type="match status" value="1"/>
</dbReference>
<dbReference type="AlphaFoldDB" id="A0A0M0F7C0"/>
<evidence type="ECO:0000256" key="2">
    <source>
        <dbReference type="ARBA" id="ARBA00008814"/>
    </source>
</evidence>
<gene>
    <name evidence="7" type="ORF">M768_10580</name>
</gene>
<feature type="chain" id="PRO_5039429757" description="Fe/B12 periplasmic-binding domain-containing protein" evidence="5">
    <location>
        <begin position="30"/>
        <end position="321"/>
    </location>
</feature>
<keyword evidence="4 5" id="KW-0732">Signal</keyword>
<dbReference type="RefSeq" id="WP_260665845.1">
    <property type="nucleotide sequence ID" value="NZ_KQ435290.1"/>
</dbReference>
<protein>
    <recommendedName>
        <fullName evidence="6">Fe/B12 periplasmic-binding domain-containing protein</fullName>
    </recommendedName>
</protein>
<dbReference type="Proteomes" id="UP000037387">
    <property type="component" value="Unassembled WGS sequence"/>
</dbReference>
<dbReference type="PATRIC" id="fig|1350482.3.peg.2127"/>
<feature type="signal peptide" evidence="5">
    <location>
        <begin position="1"/>
        <end position="29"/>
    </location>
</feature>
<dbReference type="PANTHER" id="PTHR30532:SF25">
    <property type="entry name" value="IRON(III) DICITRATE-BINDING PERIPLASMIC PROTEIN"/>
    <property type="match status" value="1"/>
</dbReference>
<dbReference type="GO" id="GO:0030288">
    <property type="term" value="C:outer membrane-bounded periplasmic space"/>
    <property type="evidence" value="ECO:0007669"/>
    <property type="project" value="TreeGrafter"/>
</dbReference>
<sequence>MPISRTTSSPRVRRSVTTTALVLAAALLAACSSDPEPAPTGAPAPDDTAAGYAVEHARGTAELAAAPQRVVTLEPVETDTAVALGVVPVGAAVLSVEAGVPAYLGEDAQAIEVVGTVPEPSLEAIAALEPDLILGTESRHADLYDQLAGIAPTVFMATQTDPWQENVLLVGRALGRETDAQALLDAYDERCAQLQEDYDVTGTAQLLRPRDGIVSAYGPRSFAGSTLECVGFSTPEQDWGEDISVELSPERVTEAAADLVLVSAADPADPAAVPAEIPLNAGSFPDVRVVDQSYWISGVGPLGGQAVLDDVEQFLQDRAGS</sequence>
<evidence type="ECO:0000256" key="5">
    <source>
        <dbReference type="SAM" id="SignalP"/>
    </source>
</evidence>
<evidence type="ECO:0000313" key="8">
    <source>
        <dbReference type="Proteomes" id="UP000037387"/>
    </source>
</evidence>
<dbReference type="Pfam" id="PF01497">
    <property type="entry name" value="Peripla_BP_2"/>
    <property type="match status" value="1"/>
</dbReference>
<feature type="domain" description="Fe/B12 periplasmic-binding" evidence="6">
    <location>
        <begin position="69"/>
        <end position="319"/>
    </location>
</feature>
<evidence type="ECO:0000256" key="1">
    <source>
        <dbReference type="ARBA" id="ARBA00004196"/>
    </source>
</evidence>
<dbReference type="PANTHER" id="PTHR30532">
    <property type="entry name" value="IRON III DICITRATE-BINDING PERIPLASMIC PROTEIN"/>
    <property type="match status" value="1"/>
</dbReference>
<reference evidence="7 8" key="1">
    <citation type="journal article" date="2015" name="Sci. Rep.">
        <title>Functional and structural properties of a novel cellulosome-like multienzyme complex: efficient glycoside hydrolysis of water-insoluble 7-xylosyl-10-deacetylpaclitaxel.</title>
        <authorList>
            <person name="Dou T.Y."/>
            <person name="Luan H.W."/>
            <person name="Ge G.B."/>
            <person name="Dong M.M."/>
            <person name="Zou H.F."/>
            <person name="He Y.Q."/>
            <person name="Cui P."/>
            <person name="Wang J.Y."/>
            <person name="Hao D.C."/>
            <person name="Yang S.L."/>
            <person name="Yang L."/>
        </authorList>
    </citation>
    <scope>NUCLEOTIDE SEQUENCE [LARGE SCALE GENOMIC DNA]</scope>
    <source>
        <strain evidence="7 8">F16</strain>
    </source>
</reference>
<comment type="subcellular location">
    <subcellularLocation>
        <location evidence="1">Cell envelope</location>
    </subcellularLocation>
</comment>
<keyword evidence="3" id="KW-0813">Transport</keyword>
<dbReference type="InterPro" id="IPR051313">
    <property type="entry name" value="Bact_iron-sidero_bind"/>
</dbReference>
<evidence type="ECO:0000259" key="6">
    <source>
        <dbReference type="PROSITE" id="PS50983"/>
    </source>
</evidence>
<dbReference type="EMBL" id="ATNL01000008">
    <property type="protein sequence ID" value="KON73378.1"/>
    <property type="molecule type" value="Genomic_DNA"/>
</dbReference>
<comment type="similarity">
    <text evidence="2">Belongs to the bacterial solute-binding protein 8 family.</text>
</comment>
<keyword evidence="8" id="KW-1185">Reference proteome</keyword>
<name>A0A0M0F7C0_CELCE</name>
<dbReference type="SUPFAM" id="SSF53807">
    <property type="entry name" value="Helical backbone' metal receptor"/>
    <property type="match status" value="1"/>
</dbReference>
<dbReference type="Gene3D" id="3.40.50.1980">
    <property type="entry name" value="Nitrogenase molybdenum iron protein domain"/>
    <property type="match status" value="2"/>
</dbReference>
<accession>A0A0M0F7C0</accession>
<organism evidence="7 8">
    <name type="scientific">Cellulosimicrobium cellulans F16</name>
    <dbReference type="NCBI Taxonomy" id="1350482"/>
    <lineage>
        <taxon>Bacteria</taxon>
        <taxon>Bacillati</taxon>
        <taxon>Actinomycetota</taxon>
        <taxon>Actinomycetes</taxon>
        <taxon>Micrococcales</taxon>
        <taxon>Promicromonosporaceae</taxon>
        <taxon>Cellulosimicrobium</taxon>
    </lineage>
</organism>
<dbReference type="InterPro" id="IPR002491">
    <property type="entry name" value="ABC_transptr_periplasmic_BD"/>
</dbReference>